<organism evidence="11 12">
    <name type="scientific">Skeletonema marinoi</name>
    <dbReference type="NCBI Taxonomy" id="267567"/>
    <lineage>
        <taxon>Eukaryota</taxon>
        <taxon>Sar</taxon>
        <taxon>Stramenopiles</taxon>
        <taxon>Ochrophyta</taxon>
        <taxon>Bacillariophyta</taxon>
        <taxon>Coscinodiscophyceae</taxon>
        <taxon>Thalassiosirophycidae</taxon>
        <taxon>Thalassiosirales</taxon>
        <taxon>Skeletonemataceae</taxon>
        <taxon>Skeletonema</taxon>
        <taxon>Skeletonema marinoi-dohrnii complex</taxon>
    </lineage>
</organism>
<feature type="transmembrane region" description="Helical" evidence="9">
    <location>
        <begin position="600"/>
        <end position="622"/>
    </location>
</feature>
<feature type="transmembrane region" description="Helical" evidence="9">
    <location>
        <begin position="716"/>
        <end position="736"/>
    </location>
</feature>
<dbReference type="InterPro" id="IPR043926">
    <property type="entry name" value="ABCG_dom"/>
</dbReference>
<comment type="subcellular location">
    <subcellularLocation>
        <location evidence="1">Membrane</location>
        <topology evidence="1">Multi-pass membrane protein</topology>
    </subcellularLocation>
</comment>
<dbReference type="EMBL" id="JATAAI010000015">
    <property type="protein sequence ID" value="KAK1740675.1"/>
    <property type="molecule type" value="Genomic_DNA"/>
</dbReference>
<feature type="transmembrane region" description="Helical" evidence="9">
    <location>
        <begin position="576"/>
        <end position="594"/>
    </location>
</feature>
<evidence type="ECO:0000313" key="12">
    <source>
        <dbReference type="Proteomes" id="UP001224775"/>
    </source>
</evidence>
<dbReference type="Pfam" id="PF01061">
    <property type="entry name" value="ABC2_membrane"/>
    <property type="match status" value="1"/>
</dbReference>
<keyword evidence="6 9" id="KW-1133">Transmembrane helix</keyword>
<evidence type="ECO:0000256" key="1">
    <source>
        <dbReference type="ARBA" id="ARBA00004141"/>
    </source>
</evidence>
<reference evidence="11" key="1">
    <citation type="submission" date="2023-06" db="EMBL/GenBank/DDBJ databases">
        <title>Survivors Of The Sea: Transcriptome response of Skeletonema marinoi to long-term dormancy.</title>
        <authorList>
            <person name="Pinder M.I.M."/>
            <person name="Kourtchenko O."/>
            <person name="Robertson E.K."/>
            <person name="Larsson T."/>
            <person name="Maumus F."/>
            <person name="Osuna-Cruz C.M."/>
            <person name="Vancaester E."/>
            <person name="Stenow R."/>
            <person name="Vandepoele K."/>
            <person name="Ploug H."/>
            <person name="Bruchert V."/>
            <person name="Godhe A."/>
            <person name="Topel M."/>
        </authorList>
    </citation>
    <scope>NUCLEOTIDE SEQUENCE</scope>
    <source>
        <strain evidence="11">R05AC</strain>
    </source>
</reference>
<keyword evidence="4" id="KW-0547">Nucleotide-binding</keyword>
<dbReference type="InterPro" id="IPR003593">
    <property type="entry name" value="AAA+_ATPase"/>
</dbReference>
<dbReference type="InterPro" id="IPR013525">
    <property type="entry name" value="ABC2_TM"/>
</dbReference>
<comment type="caution">
    <text evidence="11">The sequence shown here is derived from an EMBL/GenBank/DDBJ whole genome shotgun (WGS) entry which is preliminary data.</text>
</comment>
<dbReference type="GO" id="GO:0016020">
    <property type="term" value="C:membrane"/>
    <property type="evidence" value="ECO:0007669"/>
    <property type="project" value="UniProtKB-SubCell"/>
</dbReference>
<evidence type="ECO:0000256" key="5">
    <source>
        <dbReference type="ARBA" id="ARBA00022840"/>
    </source>
</evidence>
<dbReference type="SUPFAM" id="SSF52540">
    <property type="entry name" value="P-loop containing nucleoside triphosphate hydrolases"/>
    <property type="match status" value="1"/>
</dbReference>
<feature type="compositionally biased region" description="Low complexity" evidence="8">
    <location>
        <begin position="1"/>
        <end position="18"/>
    </location>
</feature>
<feature type="compositionally biased region" description="Basic and acidic residues" evidence="8">
    <location>
        <begin position="64"/>
        <end position="75"/>
    </location>
</feature>
<evidence type="ECO:0000256" key="3">
    <source>
        <dbReference type="ARBA" id="ARBA00022692"/>
    </source>
</evidence>
<evidence type="ECO:0000256" key="6">
    <source>
        <dbReference type="ARBA" id="ARBA00022989"/>
    </source>
</evidence>
<proteinExistence type="predicted"/>
<dbReference type="Pfam" id="PF00005">
    <property type="entry name" value="ABC_tran"/>
    <property type="match status" value="1"/>
</dbReference>
<dbReference type="CDD" id="cd03213">
    <property type="entry name" value="ABCG_EPDR"/>
    <property type="match status" value="1"/>
</dbReference>
<dbReference type="Pfam" id="PF19055">
    <property type="entry name" value="ABC2_membrane_7"/>
    <property type="match status" value="1"/>
</dbReference>
<feature type="region of interest" description="Disordered" evidence="8">
    <location>
        <begin position="1"/>
        <end position="52"/>
    </location>
</feature>
<dbReference type="AlphaFoldDB" id="A0AAD8Y8X8"/>
<dbReference type="GO" id="GO:0016887">
    <property type="term" value="F:ATP hydrolysis activity"/>
    <property type="evidence" value="ECO:0007669"/>
    <property type="project" value="InterPro"/>
</dbReference>
<evidence type="ECO:0000256" key="7">
    <source>
        <dbReference type="ARBA" id="ARBA00023136"/>
    </source>
</evidence>
<dbReference type="SMART" id="SM00382">
    <property type="entry name" value="AAA"/>
    <property type="match status" value="1"/>
</dbReference>
<dbReference type="GO" id="GO:0005524">
    <property type="term" value="F:ATP binding"/>
    <property type="evidence" value="ECO:0007669"/>
    <property type="project" value="UniProtKB-KW"/>
</dbReference>
<feature type="domain" description="ABC transporter" evidence="10">
    <location>
        <begin position="149"/>
        <end position="398"/>
    </location>
</feature>
<feature type="transmembrane region" description="Helical" evidence="9">
    <location>
        <begin position="526"/>
        <end position="546"/>
    </location>
</feature>
<feature type="transmembrane region" description="Helical" evidence="9">
    <location>
        <begin position="634"/>
        <end position="651"/>
    </location>
</feature>
<keyword evidence="3 9" id="KW-0812">Transmembrane</keyword>
<dbReference type="InterPro" id="IPR003439">
    <property type="entry name" value="ABC_transporter-like_ATP-bd"/>
</dbReference>
<keyword evidence="2" id="KW-0813">Transport</keyword>
<gene>
    <name evidence="11" type="ORF">QTG54_008770</name>
</gene>
<dbReference type="PANTHER" id="PTHR48041">
    <property type="entry name" value="ABC TRANSPORTER G FAMILY MEMBER 28"/>
    <property type="match status" value="1"/>
</dbReference>
<feature type="transmembrane region" description="Helical" evidence="9">
    <location>
        <begin position="487"/>
        <end position="506"/>
    </location>
</feature>
<keyword evidence="12" id="KW-1185">Reference proteome</keyword>
<evidence type="ECO:0000256" key="9">
    <source>
        <dbReference type="SAM" id="Phobius"/>
    </source>
</evidence>
<evidence type="ECO:0000256" key="2">
    <source>
        <dbReference type="ARBA" id="ARBA00022448"/>
    </source>
</evidence>
<feature type="compositionally biased region" description="Low complexity" evidence="8">
    <location>
        <begin position="102"/>
        <end position="118"/>
    </location>
</feature>
<feature type="compositionally biased region" description="Polar residues" evidence="8">
    <location>
        <begin position="88"/>
        <end position="101"/>
    </location>
</feature>
<sequence length="744" mass="82409">MTVTDTNSSATATASSASEKYDKFSTSSSATEDDRFVNDGTVDIEAGTNDESYNKFLHFVESSDKSKHGISEHSDTGLLPAQIKRSSENSSGTDVKMASTTESSSNNDGNGASSSSSPSRRRMSTSRRASTTEERQNPFAFREGNALIWRNVNMTLKAKNSKQTERKLLNSVWGEVPPGEITAIMGPSGAGKTSLLNILAGRSKSNNSLDVQSEIRMQDYLVDTTNIAVRKQIAFVAQDDSLSFTATPREAIRFSAKLRLPRINTDEEIEVLTEKMLSELGLIDCAETMIGGELIKGISGGERKRTSVGVELVTKPSLVFLDEPTSGLDSFSAMQVIKVLKKIANAGCSVLFTIHQPSSDVFNSFDRLILLNKGMVMYQGPVKDVPAFFSKHNHPMPPNYNPADHIMEVAQQYSQEQLLREGFFAKDERNLPEAIVPKEEKELLESLGVSAHGDISDDEWKHVGFGTESLMLLKREMIHTTRNKKGVGARFAFTTFLSLLVGNIFFGVGNPSSFTNPSEFNSHFGAMVMILMMSMFGTAMPTLLSFPEERPVFLREYSTNHYGVIAYFMSRLATEALITFFQIMVLLLITYFMVDLQAGFMNFFIIEYGLAMSSTAVAVLLGCAVEDPKMATEFLPLLFVPQLLFAGFFVRTDLIPAWLQWAQYLCSLTYGVRLALLAEFGDCAANENNQYYLPGQPNICANLLDVNQVNEDDKPLYWGILWGLFLAFRLSALALLRKKATKFY</sequence>
<evidence type="ECO:0000259" key="10">
    <source>
        <dbReference type="PROSITE" id="PS50893"/>
    </source>
</evidence>
<dbReference type="InterPro" id="IPR027417">
    <property type="entry name" value="P-loop_NTPase"/>
</dbReference>
<accession>A0AAD8Y8X8</accession>
<evidence type="ECO:0000256" key="8">
    <source>
        <dbReference type="SAM" id="MobiDB-lite"/>
    </source>
</evidence>
<dbReference type="Proteomes" id="UP001224775">
    <property type="component" value="Unassembled WGS sequence"/>
</dbReference>
<keyword evidence="5" id="KW-0067">ATP-binding</keyword>
<evidence type="ECO:0000256" key="4">
    <source>
        <dbReference type="ARBA" id="ARBA00022741"/>
    </source>
</evidence>
<dbReference type="PROSITE" id="PS50893">
    <property type="entry name" value="ABC_TRANSPORTER_2"/>
    <property type="match status" value="1"/>
</dbReference>
<dbReference type="PANTHER" id="PTHR48041:SF139">
    <property type="entry name" value="PROTEIN SCARLET"/>
    <property type="match status" value="1"/>
</dbReference>
<name>A0AAD8Y8X8_9STRA</name>
<feature type="region of interest" description="Disordered" evidence="8">
    <location>
        <begin position="64"/>
        <end position="139"/>
    </location>
</feature>
<keyword evidence="7 9" id="KW-0472">Membrane</keyword>
<dbReference type="Gene3D" id="3.40.50.300">
    <property type="entry name" value="P-loop containing nucleotide triphosphate hydrolases"/>
    <property type="match status" value="1"/>
</dbReference>
<dbReference type="GO" id="GO:0140359">
    <property type="term" value="F:ABC-type transporter activity"/>
    <property type="evidence" value="ECO:0007669"/>
    <property type="project" value="InterPro"/>
</dbReference>
<protein>
    <submittedName>
        <fullName evidence="11">ABC transporter, ABC-G family</fullName>
    </submittedName>
</protein>
<evidence type="ECO:0000313" key="11">
    <source>
        <dbReference type="EMBL" id="KAK1740675.1"/>
    </source>
</evidence>
<dbReference type="InterPro" id="IPR050352">
    <property type="entry name" value="ABCG_transporters"/>
</dbReference>